<protein>
    <submittedName>
        <fullName evidence="1">Acyl-CoA thioester hydrolase</fullName>
    </submittedName>
</protein>
<name>A0A1M7RM07_9ACTN</name>
<dbReference type="PANTHER" id="PTHR31793">
    <property type="entry name" value="4-HYDROXYBENZOYL-COA THIOESTERASE FAMILY MEMBER"/>
    <property type="match status" value="1"/>
</dbReference>
<dbReference type="InterPro" id="IPR050563">
    <property type="entry name" value="4-hydroxybenzoyl-CoA_TE"/>
</dbReference>
<accession>A0A1M7RM07</accession>
<dbReference type="CDD" id="cd00586">
    <property type="entry name" value="4HBT"/>
    <property type="match status" value="1"/>
</dbReference>
<evidence type="ECO:0000313" key="2">
    <source>
        <dbReference type="Proteomes" id="UP000184440"/>
    </source>
</evidence>
<keyword evidence="1" id="KW-0378">Hydrolase</keyword>
<dbReference type="GO" id="GO:0047617">
    <property type="term" value="F:fatty acyl-CoA hydrolase activity"/>
    <property type="evidence" value="ECO:0007669"/>
    <property type="project" value="TreeGrafter"/>
</dbReference>
<dbReference type="Gene3D" id="3.10.129.10">
    <property type="entry name" value="Hotdog Thioesterase"/>
    <property type="match status" value="1"/>
</dbReference>
<dbReference type="Proteomes" id="UP000184440">
    <property type="component" value="Unassembled WGS sequence"/>
</dbReference>
<dbReference type="EMBL" id="FRCS01000021">
    <property type="protein sequence ID" value="SHN47229.1"/>
    <property type="molecule type" value="Genomic_DNA"/>
</dbReference>
<dbReference type="Pfam" id="PF13279">
    <property type="entry name" value="4HBT_2"/>
    <property type="match status" value="1"/>
</dbReference>
<dbReference type="AlphaFoldDB" id="A0A1M7RM07"/>
<keyword evidence="2" id="KW-1185">Reference proteome</keyword>
<dbReference type="InterPro" id="IPR029069">
    <property type="entry name" value="HotDog_dom_sf"/>
</dbReference>
<gene>
    <name evidence="1" type="ORF">SAMN05443668_12177</name>
</gene>
<dbReference type="SUPFAM" id="SSF54637">
    <property type="entry name" value="Thioesterase/thiol ester dehydrase-isomerase"/>
    <property type="match status" value="1"/>
</dbReference>
<sequence>MTTTEAFMVRVEVRAYELDTQGHVTTAVYLQYADHARWSLLQAAGVDLDEVRRAGLGPVTLETMVRFRRELRLGHAVDVSCEFDWPGGRTGRVHQKLHRVDDGSLVAEVDSVGGLLDLGARRLVADPGEHWLRFARRPEMLGLSGRRT</sequence>
<reference evidence="1 2" key="1">
    <citation type="submission" date="2016-11" db="EMBL/GenBank/DDBJ databases">
        <authorList>
            <person name="Jaros S."/>
            <person name="Januszkiewicz K."/>
            <person name="Wedrychowicz H."/>
        </authorList>
    </citation>
    <scope>NUCLEOTIDE SEQUENCE [LARGE SCALE GENOMIC DNA]</scope>
    <source>
        <strain evidence="1 2">DSM 46144</strain>
    </source>
</reference>
<organism evidence="1 2">
    <name type="scientific">Cryptosporangium aurantiacum</name>
    <dbReference type="NCBI Taxonomy" id="134849"/>
    <lineage>
        <taxon>Bacteria</taxon>
        <taxon>Bacillati</taxon>
        <taxon>Actinomycetota</taxon>
        <taxon>Actinomycetes</taxon>
        <taxon>Cryptosporangiales</taxon>
        <taxon>Cryptosporangiaceae</taxon>
        <taxon>Cryptosporangium</taxon>
    </lineage>
</organism>
<evidence type="ECO:0000313" key="1">
    <source>
        <dbReference type="EMBL" id="SHN47229.1"/>
    </source>
</evidence>
<dbReference type="STRING" id="134849.SAMN05443668_12177"/>
<proteinExistence type="predicted"/>
<dbReference type="PANTHER" id="PTHR31793:SF24">
    <property type="entry name" value="LONG-CHAIN ACYL-COA THIOESTERASE FADM"/>
    <property type="match status" value="1"/>
</dbReference>